<dbReference type="PROSITE" id="PS51257">
    <property type="entry name" value="PROKAR_LIPOPROTEIN"/>
    <property type="match status" value="1"/>
</dbReference>
<name>A0A1J5PL42_9ZZZZ</name>
<accession>A0A1J5PL42</accession>
<organism evidence="1">
    <name type="scientific">mine drainage metagenome</name>
    <dbReference type="NCBI Taxonomy" id="410659"/>
    <lineage>
        <taxon>unclassified sequences</taxon>
        <taxon>metagenomes</taxon>
        <taxon>ecological metagenomes</taxon>
    </lineage>
</organism>
<reference evidence="1" key="1">
    <citation type="submission" date="2016-10" db="EMBL/GenBank/DDBJ databases">
        <title>Sequence of Gallionella enrichment culture.</title>
        <authorList>
            <person name="Poehlein A."/>
            <person name="Muehling M."/>
            <person name="Daniel R."/>
        </authorList>
    </citation>
    <scope>NUCLEOTIDE SEQUENCE</scope>
</reference>
<evidence type="ECO:0000313" key="1">
    <source>
        <dbReference type="EMBL" id="OIQ72265.1"/>
    </source>
</evidence>
<proteinExistence type="predicted"/>
<protein>
    <submittedName>
        <fullName evidence="1">Uncharacterized protein</fullName>
    </submittedName>
</protein>
<comment type="caution">
    <text evidence="1">The sequence shown here is derived from an EMBL/GenBank/DDBJ whole genome shotgun (WGS) entry which is preliminary data.</text>
</comment>
<gene>
    <name evidence="1" type="ORF">GALL_461130</name>
</gene>
<dbReference type="EMBL" id="MLJW01003347">
    <property type="protein sequence ID" value="OIQ72265.1"/>
    <property type="molecule type" value="Genomic_DNA"/>
</dbReference>
<dbReference type="AlphaFoldDB" id="A0A1J5PL42"/>
<sequence>MNRALIEIVPPVASEYSTALWLGGTSSACTEEVMVRLVANTRG</sequence>